<comment type="caution">
    <text evidence="1">The sequence shown here is derived from an EMBL/GenBank/DDBJ whole genome shotgun (WGS) entry which is preliminary data.</text>
</comment>
<dbReference type="Gene3D" id="3.60.10.10">
    <property type="entry name" value="Endonuclease/exonuclease/phosphatase"/>
    <property type="match status" value="1"/>
</dbReference>
<dbReference type="InterPro" id="IPR036691">
    <property type="entry name" value="Endo/exonu/phosph_ase_sf"/>
</dbReference>
<dbReference type="Proteomes" id="UP001180020">
    <property type="component" value="Unassembled WGS sequence"/>
</dbReference>
<sequence length="184" mass="20285">MEEISSTTIRLVGGGTLDVRAAKGTEAASGGIVNRWDSGKWSTVDRVEGEFSISVLLECRLSGWKWACSCVYGPLEDGPRDHLWEELFAVLAVWSAPWLIIGDFNVTRFPEDRNRHGPIDAGMAGFSSWINEEEQGEPHAMSRFCFEAWWTSIEDFKDVVSMSGVAIAATMVPLIMGPLDLSQA</sequence>
<dbReference type="EMBL" id="JAUJYO010000014">
    <property type="protein sequence ID" value="KAK1298014.1"/>
    <property type="molecule type" value="Genomic_DNA"/>
</dbReference>
<evidence type="ECO:0000313" key="1">
    <source>
        <dbReference type="EMBL" id="KAK1298014.1"/>
    </source>
</evidence>
<evidence type="ECO:0008006" key="3">
    <source>
        <dbReference type="Google" id="ProtNLM"/>
    </source>
</evidence>
<evidence type="ECO:0000313" key="2">
    <source>
        <dbReference type="Proteomes" id="UP001180020"/>
    </source>
</evidence>
<gene>
    <name evidence="1" type="ORF">QJS10_CPB14g01302</name>
</gene>
<name>A0AAV9DAZ1_ACOCL</name>
<accession>A0AAV9DAZ1</accession>
<reference evidence="1" key="2">
    <citation type="submission" date="2023-06" db="EMBL/GenBank/DDBJ databases">
        <authorList>
            <person name="Ma L."/>
            <person name="Liu K.-W."/>
            <person name="Li Z."/>
            <person name="Hsiao Y.-Y."/>
            <person name="Qi Y."/>
            <person name="Fu T."/>
            <person name="Tang G."/>
            <person name="Zhang D."/>
            <person name="Sun W.-H."/>
            <person name="Liu D.-K."/>
            <person name="Li Y."/>
            <person name="Chen G.-Z."/>
            <person name="Liu X.-D."/>
            <person name="Liao X.-Y."/>
            <person name="Jiang Y.-T."/>
            <person name="Yu X."/>
            <person name="Hao Y."/>
            <person name="Huang J."/>
            <person name="Zhao X.-W."/>
            <person name="Ke S."/>
            <person name="Chen Y.-Y."/>
            <person name="Wu W.-L."/>
            <person name="Hsu J.-L."/>
            <person name="Lin Y.-F."/>
            <person name="Huang M.-D."/>
            <person name="Li C.-Y."/>
            <person name="Huang L."/>
            <person name="Wang Z.-W."/>
            <person name="Zhao X."/>
            <person name="Zhong W.-Y."/>
            <person name="Peng D.-H."/>
            <person name="Ahmad S."/>
            <person name="Lan S."/>
            <person name="Zhang J.-S."/>
            <person name="Tsai W.-C."/>
            <person name="Van De Peer Y."/>
            <person name="Liu Z.-J."/>
        </authorList>
    </citation>
    <scope>NUCLEOTIDE SEQUENCE</scope>
    <source>
        <strain evidence="1">CP</strain>
        <tissue evidence="1">Leaves</tissue>
    </source>
</reference>
<dbReference type="AlphaFoldDB" id="A0AAV9DAZ1"/>
<reference evidence="1" key="1">
    <citation type="journal article" date="2023" name="Nat. Commun.">
        <title>Diploid and tetraploid genomes of Acorus and the evolution of monocots.</title>
        <authorList>
            <person name="Ma L."/>
            <person name="Liu K.W."/>
            <person name="Li Z."/>
            <person name="Hsiao Y.Y."/>
            <person name="Qi Y."/>
            <person name="Fu T."/>
            <person name="Tang G.D."/>
            <person name="Zhang D."/>
            <person name="Sun W.H."/>
            <person name="Liu D.K."/>
            <person name="Li Y."/>
            <person name="Chen G.Z."/>
            <person name="Liu X.D."/>
            <person name="Liao X.Y."/>
            <person name="Jiang Y.T."/>
            <person name="Yu X."/>
            <person name="Hao Y."/>
            <person name="Huang J."/>
            <person name="Zhao X.W."/>
            <person name="Ke S."/>
            <person name="Chen Y.Y."/>
            <person name="Wu W.L."/>
            <person name="Hsu J.L."/>
            <person name="Lin Y.F."/>
            <person name="Huang M.D."/>
            <person name="Li C.Y."/>
            <person name="Huang L."/>
            <person name="Wang Z.W."/>
            <person name="Zhao X."/>
            <person name="Zhong W.Y."/>
            <person name="Peng D.H."/>
            <person name="Ahmad S."/>
            <person name="Lan S."/>
            <person name="Zhang J.S."/>
            <person name="Tsai W.C."/>
            <person name="Van de Peer Y."/>
            <person name="Liu Z.J."/>
        </authorList>
    </citation>
    <scope>NUCLEOTIDE SEQUENCE</scope>
    <source>
        <strain evidence="1">CP</strain>
    </source>
</reference>
<dbReference type="SUPFAM" id="SSF56219">
    <property type="entry name" value="DNase I-like"/>
    <property type="match status" value="1"/>
</dbReference>
<organism evidence="1 2">
    <name type="scientific">Acorus calamus</name>
    <name type="common">Sweet flag</name>
    <dbReference type="NCBI Taxonomy" id="4465"/>
    <lineage>
        <taxon>Eukaryota</taxon>
        <taxon>Viridiplantae</taxon>
        <taxon>Streptophyta</taxon>
        <taxon>Embryophyta</taxon>
        <taxon>Tracheophyta</taxon>
        <taxon>Spermatophyta</taxon>
        <taxon>Magnoliopsida</taxon>
        <taxon>Liliopsida</taxon>
        <taxon>Acoraceae</taxon>
        <taxon>Acorus</taxon>
    </lineage>
</organism>
<proteinExistence type="predicted"/>
<protein>
    <recommendedName>
        <fullName evidence="3">Exo_endo_phos domain-containing protein</fullName>
    </recommendedName>
</protein>
<keyword evidence="2" id="KW-1185">Reference proteome</keyword>